<organism evidence="14 15">
    <name type="scientific">Natronocella acetinitrilica</name>
    <dbReference type="NCBI Taxonomy" id="414046"/>
    <lineage>
        <taxon>Bacteria</taxon>
        <taxon>Pseudomonadati</taxon>
        <taxon>Pseudomonadota</taxon>
        <taxon>Gammaproteobacteria</taxon>
        <taxon>Chromatiales</taxon>
        <taxon>Ectothiorhodospiraceae</taxon>
        <taxon>Natronocella</taxon>
    </lineage>
</organism>
<feature type="region of interest" description="Interaction with substrate tRNA" evidence="10">
    <location>
        <begin position="41"/>
        <end position="44"/>
    </location>
</feature>
<evidence type="ECO:0000256" key="10">
    <source>
        <dbReference type="HAMAP-Rule" id="MF_00185"/>
    </source>
</evidence>
<dbReference type="AlphaFoldDB" id="A0AAE3G5B4"/>
<evidence type="ECO:0000256" key="2">
    <source>
        <dbReference type="ARBA" id="ARBA00003213"/>
    </source>
</evidence>
<dbReference type="InterPro" id="IPR018022">
    <property type="entry name" value="IPT"/>
</dbReference>
<dbReference type="Proteomes" id="UP001205843">
    <property type="component" value="Unassembled WGS sequence"/>
</dbReference>
<keyword evidence="7 10" id="KW-0067">ATP-binding</keyword>
<dbReference type="InterPro" id="IPR039657">
    <property type="entry name" value="Dimethylallyltransferase"/>
</dbReference>
<dbReference type="SUPFAM" id="SSF52540">
    <property type="entry name" value="P-loop containing nucleoside triphosphate hydrolases"/>
    <property type="match status" value="1"/>
</dbReference>
<dbReference type="GO" id="GO:0006400">
    <property type="term" value="P:tRNA modification"/>
    <property type="evidence" value="ECO:0007669"/>
    <property type="project" value="TreeGrafter"/>
</dbReference>
<evidence type="ECO:0000256" key="8">
    <source>
        <dbReference type="ARBA" id="ARBA00022842"/>
    </source>
</evidence>
<comment type="cofactor">
    <cofactor evidence="1 10">
        <name>Mg(2+)</name>
        <dbReference type="ChEBI" id="CHEBI:18420"/>
    </cofactor>
</comment>
<dbReference type="Gene3D" id="3.40.50.300">
    <property type="entry name" value="P-loop containing nucleotide triphosphate hydrolases"/>
    <property type="match status" value="1"/>
</dbReference>
<feature type="site" description="Interaction with substrate tRNA" evidence="10">
    <location>
        <position position="129"/>
    </location>
</feature>
<evidence type="ECO:0000256" key="3">
    <source>
        <dbReference type="ARBA" id="ARBA00005842"/>
    </source>
</evidence>
<accession>A0AAE3G5B4</accession>
<dbReference type="FunFam" id="1.10.20.140:FF:000001">
    <property type="entry name" value="tRNA dimethylallyltransferase"/>
    <property type="match status" value="1"/>
</dbReference>
<comment type="caution">
    <text evidence="10">Lacks conserved residue(s) required for the propagation of feature annotation.</text>
</comment>
<evidence type="ECO:0000256" key="12">
    <source>
        <dbReference type="RuleBase" id="RU003784"/>
    </source>
</evidence>
<dbReference type="PANTHER" id="PTHR11088:SF60">
    <property type="entry name" value="TRNA DIMETHYLALLYLTRANSFERASE"/>
    <property type="match status" value="1"/>
</dbReference>
<comment type="subunit">
    <text evidence="10">Monomer.</text>
</comment>
<dbReference type="InterPro" id="IPR027417">
    <property type="entry name" value="P-loop_NTPase"/>
</dbReference>
<evidence type="ECO:0000256" key="4">
    <source>
        <dbReference type="ARBA" id="ARBA00022679"/>
    </source>
</evidence>
<dbReference type="NCBIfam" id="TIGR00174">
    <property type="entry name" value="miaA"/>
    <property type="match status" value="1"/>
</dbReference>
<evidence type="ECO:0000313" key="15">
    <source>
        <dbReference type="Proteomes" id="UP001205843"/>
    </source>
</evidence>
<sequence>MADVSASAAPVFCLRGPTASGKTDLAVVLAERAPVDVISVDSAMIYRGMDIGTAKPSVALRQRVPHGLIDILDPAESYSAAAFRRDALREIRRSHARGRIPLLVGGTMLYFRALEEGLSRLPSADPALRDRLEREAATRGVNGMHAWLRKLDPASAERLHVNDSQRVQRALEVCLITGRPMSDLQAGGEGPPEGLALHRLAVMPAARSLLHQRIAERFHAMLEAGFEDEVSALRERGDLALNQPSMRAVGYRQMWLHMDGAYGRQEMIKRAVTATRQYAKRQLTWLRRDDTVRVLTGPHAALADDLQREIDRELVRWRPPTVTLAQADEPC</sequence>
<dbReference type="GO" id="GO:0005524">
    <property type="term" value="F:ATP binding"/>
    <property type="evidence" value="ECO:0007669"/>
    <property type="project" value="UniProtKB-UniRule"/>
</dbReference>
<reference evidence="14" key="1">
    <citation type="submission" date="2022-03" db="EMBL/GenBank/DDBJ databases">
        <title>Genomic Encyclopedia of Type Strains, Phase III (KMG-III): the genomes of soil and plant-associated and newly described type strains.</title>
        <authorList>
            <person name="Whitman W."/>
        </authorList>
    </citation>
    <scope>NUCLEOTIDE SEQUENCE</scope>
    <source>
        <strain evidence="14">ANL 6-2</strain>
    </source>
</reference>
<keyword evidence="5 10" id="KW-0819">tRNA processing</keyword>
<keyword evidence="8 10" id="KW-0460">Magnesium</keyword>
<evidence type="ECO:0000256" key="5">
    <source>
        <dbReference type="ARBA" id="ARBA00022694"/>
    </source>
</evidence>
<comment type="caution">
    <text evidence="14">The sequence shown here is derived from an EMBL/GenBank/DDBJ whole genome shotgun (WGS) entry which is preliminary data.</text>
</comment>
<dbReference type="Pfam" id="PF01715">
    <property type="entry name" value="IPPT"/>
    <property type="match status" value="1"/>
</dbReference>
<dbReference type="EMBL" id="JALJXV010000004">
    <property type="protein sequence ID" value="MCP1675011.1"/>
    <property type="molecule type" value="Genomic_DNA"/>
</dbReference>
<comment type="similarity">
    <text evidence="3 10 13">Belongs to the IPP transferase family.</text>
</comment>
<dbReference type="RefSeq" id="WP_253477772.1">
    <property type="nucleotide sequence ID" value="NZ_JALJXV010000004.1"/>
</dbReference>
<dbReference type="PANTHER" id="PTHR11088">
    <property type="entry name" value="TRNA DIMETHYLALLYLTRANSFERASE"/>
    <property type="match status" value="1"/>
</dbReference>
<proteinExistence type="inferred from homology"/>
<feature type="binding site" evidence="10">
    <location>
        <begin position="18"/>
        <end position="23"/>
    </location>
    <ligand>
        <name>substrate</name>
    </ligand>
</feature>
<evidence type="ECO:0000256" key="9">
    <source>
        <dbReference type="ARBA" id="ARBA00049563"/>
    </source>
</evidence>
<feature type="binding site" evidence="10">
    <location>
        <begin position="16"/>
        <end position="23"/>
    </location>
    <ligand>
        <name>ATP</name>
        <dbReference type="ChEBI" id="CHEBI:30616"/>
    </ligand>
</feature>
<feature type="site" description="Interaction with substrate tRNA" evidence="10">
    <location>
        <position position="107"/>
    </location>
</feature>
<evidence type="ECO:0000313" key="14">
    <source>
        <dbReference type="EMBL" id="MCP1675011.1"/>
    </source>
</evidence>
<keyword evidence="15" id="KW-1185">Reference proteome</keyword>
<gene>
    <name evidence="10" type="primary">miaA</name>
    <name evidence="14" type="ORF">J2T57_002149</name>
</gene>
<keyword evidence="6 10" id="KW-0547">Nucleotide-binding</keyword>
<dbReference type="HAMAP" id="MF_00185">
    <property type="entry name" value="IPP_trans"/>
    <property type="match status" value="1"/>
</dbReference>
<name>A0AAE3G5B4_9GAMM</name>
<dbReference type="EC" id="2.5.1.75" evidence="10"/>
<evidence type="ECO:0000256" key="11">
    <source>
        <dbReference type="RuleBase" id="RU003783"/>
    </source>
</evidence>
<comment type="function">
    <text evidence="2 10 12">Catalyzes the transfer of a dimethylallyl group onto the adenine at position 37 in tRNAs that read codons beginning with uridine, leading to the formation of N6-(dimethylallyl)adenosine (i(6)A).</text>
</comment>
<evidence type="ECO:0000256" key="13">
    <source>
        <dbReference type="RuleBase" id="RU003785"/>
    </source>
</evidence>
<comment type="catalytic activity">
    <reaction evidence="9 10 11">
        <text>adenosine(37) in tRNA + dimethylallyl diphosphate = N(6)-dimethylallyladenosine(37) in tRNA + diphosphate</text>
        <dbReference type="Rhea" id="RHEA:26482"/>
        <dbReference type="Rhea" id="RHEA-COMP:10162"/>
        <dbReference type="Rhea" id="RHEA-COMP:10375"/>
        <dbReference type="ChEBI" id="CHEBI:33019"/>
        <dbReference type="ChEBI" id="CHEBI:57623"/>
        <dbReference type="ChEBI" id="CHEBI:74411"/>
        <dbReference type="ChEBI" id="CHEBI:74415"/>
        <dbReference type="EC" id="2.5.1.75"/>
    </reaction>
</comment>
<dbReference type="Gene3D" id="1.10.20.140">
    <property type="match status" value="1"/>
</dbReference>
<evidence type="ECO:0000256" key="6">
    <source>
        <dbReference type="ARBA" id="ARBA00022741"/>
    </source>
</evidence>
<evidence type="ECO:0000256" key="7">
    <source>
        <dbReference type="ARBA" id="ARBA00022840"/>
    </source>
</evidence>
<dbReference type="GO" id="GO:0052381">
    <property type="term" value="F:tRNA dimethylallyltransferase activity"/>
    <property type="evidence" value="ECO:0007669"/>
    <property type="project" value="UniProtKB-UniRule"/>
</dbReference>
<keyword evidence="4 10" id="KW-0808">Transferase</keyword>
<feature type="region of interest" description="Interaction with substrate tRNA" evidence="10">
    <location>
        <begin position="165"/>
        <end position="169"/>
    </location>
</feature>
<evidence type="ECO:0000256" key="1">
    <source>
        <dbReference type="ARBA" id="ARBA00001946"/>
    </source>
</evidence>
<protein>
    <recommendedName>
        <fullName evidence="10">tRNA dimethylallyltransferase</fullName>
        <ecNumber evidence="10">2.5.1.75</ecNumber>
    </recommendedName>
    <alternativeName>
        <fullName evidence="10">Dimethylallyl diphosphate:tRNA dimethylallyltransferase</fullName>
        <shortName evidence="10">DMAPP:tRNA dimethylallyltransferase</shortName>
        <shortName evidence="10">DMATase</shortName>
    </alternativeName>
    <alternativeName>
        <fullName evidence="10">Isopentenyl-diphosphate:tRNA isopentenyltransferase</fullName>
        <shortName evidence="10">IPP transferase</shortName>
        <shortName evidence="10">IPPT</shortName>
        <shortName evidence="10">IPTase</shortName>
    </alternativeName>
</protein>